<evidence type="ECO:0000256" key="5">
    <source>
        <dbReference type="ARBA" id="ARBA00022806"/>
    </source>
</evidence>
<dbReference type="EC" id="5.6.2.4" evidence="13"/>
<comment type="cofactor">
    <cofactor evidence="13">
        <name>Mg(2+)</name>
        <dbReference type="ChEBI" id="CHEBI:18420"/>
    </cofactor>
</comment>
<keyword evidence="8 13" id="KW-0238">DNA-binding</keyword>
<dbReference type="Pfam" id="PF00580">
    <property type="entry name" value="UvrD-helicase"/>
    <property type="match status" value="1"/>
</dbReference>
<keyword evidence="6 13" id="KW-0269">Exonuclease</keyword>
<evidence type="ECO:0000256" key="8">
    <source>
        <dbReference type="ARBA" id="ARBA00023125"/>
    </source>
</evidence>
<protein>
    <recommendedName>
        <fullName evidence="13">ATP-dependent helicase/nuclease subunit A</fullName>
        <ecNumber evidence="13">3.1.-.-</ecNumber>
        <ecNumber evidence="13">5.6.2.4</ecNumber>
    </recommendedName>
    <alternativeName>
        <fullName evidence="13">ATP-dependent helicase/nuclease AddA</fullName>
    </alternativeName>
    <alternativeName>
        <fullName evidence="13">DNA 3'-5' helicase AddA</fullName>
    </alternativeName>
</protein>
<dbReference type="InterPro" id="IPR011604">
    <property type="entry name" value="PDDEXK-like_dom_sf"/>
</dbReference>
<dbReference type="EC" id="3.1.-.-" evidence="13"/>
<evidence type="ECO:0000256" key="10">
    <source>
        <dbReference type="ARBA" id="ARBA00023235"/>
    </source>
</evidence>
<proteinExistence type="inferred from homology"/>
<dbReference type="InterPro" id="IPR014017">
    <property type="entry name" value="DNA_helicase_UvrD-like_C"/>
</dbReference>
<dbReference type="GO" id="GO:0016787">
    <property type="term" value="F:hydrolase activity"/>
    <property type="evidence" value="ECO:0007669"/>
    <property type="project" value="UniProtKB-KW"/>
</dbReference>
<sequence>MGAAWTNEQTSAIEARNSNLLVAAAAGSGKTAVLVERIIRIVTKDKADIDSLLVVTFTNAAASEMRERIGDAIEKALEENPSDSHLQRQLTLLGRSSITTIHSFCLELIRSNFHLIDLDPAFRIADETESGILKEEALDQLLEEQYEKGADSFIALVDSYGGKKDDSGLKALVLDLHRFVMSNPWPGKWLDEAGRGYDLSEGAIERLPVYGKVLNNLARMAEIHVQALENAIETIRGNAGISKYDDMFLEDLIFCRQLKDAFSGTDKYDSIRSVLMEKSWTRLGTAARGHDKSVAEDVKEARGDFKKFIEDLSKTFFKESGSDTLEMARRLDPLMKHLSFIEKEFIAAYDARKRDKGLLDFNDLEQLALKILSNVDEEGTAVPSPAALALRSKFREVMVDEYQDSNEVQEVIISMVSRKDEKDPNVFMVGDVKQSIYRFRQARPELFLEKYRTYSPEKQDRNRKVLLYKNFRSRRNILSAVNLVFKGVMSSNAGELDYTDDEALDFGAGHYDDGEDPPVEIILVETSSLPEEESQAAEPEAYEESGMEDGVDISDYKAIELEAIMVGKKIRELVLGDNPAKVYDRKLGGFRKASYRDIVILMRATSVSANIFLEEFSKLEIPAFADNSTGYFETVEVRTMVSLLRIIDNPLQDVPLLAALRSPMFAFSEEELASVRLLDKDDYLYNCLVKSGAESIGEKARSFLERLSEYRDMALTLPLDSFIWYIYTDTSYYDYAGAMPDGIQRQANLRMLFQKARQFEDSGSKGLFSFIRYIDKFKRTNGDIGAARILGENEDLVRVMSIHKSKGLEFPIVFISNSGKGFNRMDQRKDVLFHPGLGFGPMYIDRERSIKCTTFFREAIKDRMMLESLSEEMRVLYVAMTRAKERLYITGNVRDREVVIKRWNSLSKGAGLRLPEDKVLKSGSFLDWIMPVLLKHKSMDDYRNEGIGAYTDEGSFSLEFIRAEDLFRKGLTPKLPEEYVLTIDSLSEPSSSFEIMRRLSYEYGYAKDVAMASKITVSELKRLAQDEEDIQGISVVEEEHIERPLFMMEKTGLTGSELGTAFHKVFQHLDFSKVSLDELRSQVDELVDRELLRPSEASRVNPWKLKMLFDTDIGKRMAAAAVKGELKREIPFFMGYEGSETMVKGVIDAFFKENLGLVIVDYKTDHVDISNFEETLKERYTEQMRYYKNALERITGLKVSEIILYSVSLGKELCITL</sequence>
<dbReference type="SUPFAM" id="SSF52980">
    <property type="entry name" value="Restriction endonuclease-like"/>
    <property type="match status" value="1"/>
</dbReference>
<dbReference type="InterPro" id="IPR038726">
    <property type="entry name" value="PDDEXK_AddAB-type"/>
</dbReference>
<comment type="catalytic activity">
    <reaction evidence="12 13">
        <text>ATP + H2O = ADP + phosphate + H(+)</text>
        <dbReference type="Rhea" id="RHEA:13065"/>
        <dbReference type="ChEBI" id="CHEBI:15377"/>
        <dbReference type="ChEBI" id="CHEBI:15378"/>
        <dbReference type="ChEBI" id="CHEBI:30616"/>
        <dbReference type="ChEBI" id="CHEBI:43474"/>
        <dbReference type="ChEBI" id="CHEBI:456216"/>
        <dbReference type="EC" id="5.6.2.4"/>
    </reaction>
</comment>
<evidence type="ECO:0000256" key="1">
    <source>
        <dbReference type="ARBA" id="ARBA00022722"/>
    </source>
</evidence>
<keyword evidence="18" id="KW-1185">Reference proteome</keyword>
<dbReference type="RefSeq" id="WP_209459834.1">
    <property type="nucleotide sequence ID" value="NZ_JAGGKC010000017.1"/>
</dbReference>
<dbReference type="SUPFAM" id="SSF52540">
    <property type="entry name" value="P-loop containing nucleoside triphosphate hydrolases"/>
    <property type="match status" value="1"/>
</dbReference>
<dbReference type="HAMAP" id="MF_01451">
    <property type="entry name" value="AddA"/>
    <property type="match status" value="1"/>
</dbReference>
<keyword evidence="2 13" id="KW-0547">Nucleotide-binding</keyword>
<dbReference type="Gene3D" id="1.10.274.50">
    <property type="match status" value="1"/>
</dbReference>
<dbReference type="Pfam" id="PF12705">
    <property type="entry name" value="PDDEXK_1"/>
    <property type="match status" value="1"/>
</dbReference>
<dbReference type="InterPro" id="IPR014152">
    <property type="entry name" value="AddA"/>
</dbReference>
<feature type="domain" description="UvrD-like helicase ATP-binding" evidence="15">
    <location>
        <begin position="3"/>
        <end position="474"/>
    </location>
</feature>
<organism evidence="17 18">
    <name type="scientific">Youngiibacter multivorans</name>
    <dbReference type="NCBI Taxonomy" id="937251"/>
    <lineage>
        <taxon>Bacteria</taxon>
        <taxon>Bacillati</taxon>
        <taxon>Bacillota</taxon>
        <taxon>Clostridia</taxon>
        <taxon>Eubacteriales</taxon>
        <taxon>Clostridiaceae</taxon>
        <taxon>Youngiibacter</taxon>
    </lineage>
</organism>
<dbReference type="Pfam" id="PF13361">
    <property type="entry name" value="UvrD_C"/>
    <property type="match status" value="1"/>
</dbReference>
<evidence type="ECO:0000256" key="2">
    <source>
        <dbReference type="ARBA" id="ARBA00022741"/>
    </source>
</evidence>
<dbReference type="PROSITE" id="PS51217">
    <property type="entry name" value="UVRD_HELICASE_CTER"/>
    <property type="match status" value="1"/>
</dbReference>
<evidence type="ECO:0000256" key="7">
    <source>
        <dbReference type="ARBA" id="ARBA00022840"/>
    </source>
</evidence>
<dbReference type="PANTHER" id="PTHR11070">
    <property type="entry name" value="UVRD / RECB / PCRA DNA HELICASE FAMILY MEMBER"/>
    <property type="match status" value="1"/>
</dbReference>
<name>A0ABS4G521_9CLOT</name>
<comment type="similarity">
    <text evidence="13">Belongs to the helicase family. AddA subfamily.</text>
</comment>
<keyword evidence="4 13" id="KW-0378">Hydrolase</keyword>
<dbReference type="Gene3D" id="3.90.320.10">
    <property type="match status" value="1"/>
</dbReference>
<reference evidence="17 18" key="1">
    <citation type="submission" date="2021-03" db="EMBL/GenBank/DDBJ databases">
        <title>Genomic Encyclopedia of Type Strains, Phase IV (KMG-IV): sequencing the most valuable type-strain genomes for metagenomic binning, comparative biology and taxonomic classification.</title>
        <authorList>
            <person name="Goeker M."/>
        </authorList>
    </citation>
    <scope>NUCLEOTIDE SEQUENCE [LARGE SCALE GENOMIC DNA]</scope>
    <source>
        <strain evidence="17 18">DSM 6139</strain>
    </source>
</reference>
<evidence type="ECO:0000256" key="3">
    <source>
        <dbReference type="ARBA" id="ARBA00022763"/>
    </source>
</evidence>
<dbReference type="InterPro" id="IPR027417">
    <property type="entry name" value="P-loop_NTPase"/>
</dbReference>
<dbReference type="InterPro" id="IPR011335">
    <property type="entry name" value="Restrct_endonuc-II-like"/>
</dbReference>
<dbReference type="Gene3D" id="3.40.50.300">
    <property type="entry name" value="P-loop containing nucleotide triphosphate hydrolases"/>
    <property type="match status" value="4"/>
</dbReference>
<keyword evidence="3 13" id="KW-0227">DNA damage</keyword>
<gene>
    <name evidence="13" type="primary">addA</name>
    <name evidence="17" type="ORF">J2Z34_002129</name>
</gene>
<evidence type="ECO:0000256" key="6">
    <source>
        <dbReference type="ARBA" id="ARBA00022839"/>
    </source>
</evidence>
<evidence type="ECO:0000256" key="12">
    <source>
        <dbReference type="ARBA" id="ARBA00048988"/>
    </source>
</evidence>
<dbReference type="Proteomes" id="UP001519271">
    <property type="component" value="Unassembled WGS sequence"/>
</dbReference>
<keyword evidence="5 13" id="KW-0347">Helicase</keyword>
<keyword evidence="10 13" id="KW-0413">Isomerase</keyword>
<comment type="subunit">
    <text evidence="13">Heterodimer of AddA and AddB/RexB.</text>
</comment>
<keyword evidence="7 13" id="KW-0067">ATP-binding</keyword>
<dbReference type="PANTHER" id="PTHR11070:SF48">
    <property type="entry name" value="ATP-DEPENDENT HELICASE_NUCLEASE SUBUNIT A"/>
    <property type="match status" value="1"/>
</dbReference>
<evidence type="ECO:0000259" key="15">
    <source>
        <dbReference type="PROSITE" id="PS51198"/>
    </source>
</evidence>
<keyword evidence="9 13" id="KW-0234">DNA repair</keyword>
<evidence type="ECO:0000259" key="16">
    <source>
        <dbReference type="PROSITE" id="PS51217"/>
    </source>
</evidence>
<dbReference type="NCBIfam" id="TIGR02785">
    <property type="entry name" value="addA_Gpos"/>
    <property type="match status" value="1"/>
</dbReference>
<dbReference type="GO" id="GO:0003678">
    <property type="term" value="F:DNA helicase activity"/>
    <property type="evidence" value="ECO:0007669"/>
    <property type="project" value="UniProtKB-EC"/>
</dbReference>
<evidence type="ECO:0000313" key="17">
    <source>
        <dbReference type="EMBL" id="MBP1919639.1"/>
    </source>
</evidence>
<dbReference type="PROSITE" id="PS51198">
    <property type="entry name" value="UVRD_HELICASE_ATP_BIND"/>
    <property type="match status" value="1"/>
</dbReference>
<evidence type="ECO:0000256" key="9">
    <source>
        <dbReference type="ARBA" id="ARBA00023204"/>
    </source>
</evidence>
<comment type="function">
    <text evidence="13">The heterodimer acts as both an ATP-dependent DNA helicase and an ATP-dependent, dual-direction single-stranded exonuclease. Recognizes the chi site generating a DNA molecule suitable for the initiation of homologous recombination. The AddA nuclease domain is required for chi fragment generation; this subunit has the helicase and 3' -&gt; 5' nuclease activities.</text>
</comment>
<feature type="domain" description="UvrD-like helicase C-terminal" evidence="16">
    <location>
        <begin position="520"/>
        <end position="807"/>
    </location>
</feature>
<dbReference type="EMBL" id="JAGGKC010000017">
    <property type="protein sequence ID" value="MBP1919639.1"/>
    <property type="molecule type" value="Genomic_DNA"/>
</dbReference>
<dbReference type="InterPro" id="IPR014016">
    <property type="entry name" value="UvrD-like_ATP-bd"/>
</dbReference>
<evidence type="ECO:0000256" key="14">
    <source>
        <dbReference type="PROSITE-ProRule" id="PRU00560"/>
    </source>
</evidence>
<evidence type="ECO:0000256" key="4">
    <source>
        <dbReference type="ARBA" id="ARBA00022801"/>
    </source>
</evidence>
<comment type="caution">
    <text evidence="17">The sequence shown here is derived from an EMBL/GenBank/DDBJ whole genome shotgun (WGS) entry which is preliminary data.</text>
</comment>
<evidence type="ECO:0000313" key="18">
    <source>
        <dbReference type="Proteomes" id="UP001519271"/>
    </source>
</evidence>
<keyword evidence="1 13" id="KW-0540">Nuclease</keyword>
<evidence type="ECO:0000256" key="11">
    <source>
        <dbReference type="ARBA" id="ARBA00034617"/>
    </source>
</evidence>
<dbReference type="InterPro" id="IPR000212">
    <property type="entry name" value="DNA_helicase_UvrD/REP"/>
</dbReference>
<accession>A0ABS4G521</accession>
<feature type="binding site" evidence="14">
    <location>
        <begin position="24"/>
        <end position="31"/>
    </location>
    <ligand>
        <name>ATP</name>
        <dbReference type="ChEBI" id="CHEBI:30616"/>
    </ligand>
</feature>
<comment type="catalytic activity">
    <reaction evidence="11 13">
        <text>Couples ATP hydrolysis with the unwinding of duplex DNA by translocating in the 3'-5' direction.</text>
        <dbReference type="EC" id="5.6.2.4"/>
    </reaction>
</comment>
<evidence type="ECO:0000256" key="13">
    <source>
        <dbReference type="HAMAP-Rule" id="MF_01451"/>
    </source>
</evidence>